<dbReference type="AlphaFoldDB" id="A0A3Q0JJS5"/>
<feature type="compositionally biased region" description="Polar residues" evidence="1">
    <location>
        <begin position="35"/>
        <end position="90"/>
    </location>
</feature>
<evidence type="ECO:0000259" key="2">
    <source>
        <dbReference type="PROSITE" id="PS50878"/>
    </source>
</evidence>
<dbReference type="CDD" id="cd01650">
    <property type="entry name" value="RT_nLTR_like"/>
    <property type="match status" value="1"/>
</dbReference>
<evidence type="ECO:0000313" key="4">
    <source>
        <dbReference type="RefSeq" id="XP_026687060.1"/>
    </source>
</evidence>
<feature type="compositionally biased region" description="Polar residues" evidence="1">
    <location>
        <begin position="217"/>
        <end position="245"/>
    </location>
</feature>
<protein>
    <submittedName>
        <fullName evidence="4">Uncharacterized protein LOC113471826</fullName>
    </submittedName>
</protein>
<feature type="non-terminal residue" evidence="4">
    <location>
        <position position="1137"/>
    </location>
</feature>
<feature type="compositionally biased region" description="Polar residues" evidence="1">
    <location>
        <begin position="378"/>
        <end position="426"/>
    </location>
</feature>
<reference evidence="4" key="1">
    <citation type="submission" date="2025-08" db="UniProtKB">
        <authorList>
            <consortium name="RefSeq"/>
        </authorList>
    </citation>
    <scope>IDENTIFICATION</scope>
</reference>
<feature type="compositionally biased region" description="Low complexity" evidence="1">
    <location>
        <begin position="259"/>
        <end position="278"/>
    </location>
</feature>
<feature type="region of interest" description="Disordered" evidence="1">
    <location>
        <begin position="1"/>
        <end position="350"/>
    </location>
</feature>
<feature type="compositionally biased region" description="Basic and acidic residues" evidence="1">
    <location>
        <begin position="122"/>
        <end position="134"/>
    </location>
</feature>
<feature type="compositionally biased region" description="Basic and acidic residues" evidence="1">
    <location>
        <begin position="7"/>
        <end position="31"/>
    </location>
</feature>
<dbReference type="InterPro" id="IPR043502">
    <property type="entry name" value="DNA/RNA_pol_sf"/>
</dbReference>
<dbReference type="RefSeq" id="XP_026687060.1">
    <property type="nucleotide sequence ID" value="XM_026831259.1"/>
</dbReference>
<name>A0A3Q0JJS5_DIACI</name>
<dbReference type="STRING" id="121845.A0A3Q0JJS5"/>
<proteinExistence type="predicted"/>
<dbReference type="KEGG" id="dci:113471826"/>
<feature type="domain" description="Reverse transcriptase" evidence="2">
    <location>
        <begin position="708"/>
        <end position="983"/>
    </location>
</feature>
<dbReference type="Proteomes" id="UP000079169">
    <property type="component" value="Unplaced"/>
</dbReference>
<dbReference type="PANTHER" id="PTHR47027">
    <property type="entry name" value="REVERSE TRANSCRIPTASE DOMAIN-CONTAINING PROTEIN"/>
    <property type="match status" value="1"/>
</dbReference>
<feature type="compositionally biased region" description="Polar residues" evidence="1">
    <location>
        <begin position="279"/>
        <end position="295"/>
    </location>
</feature>
<dbReference type="Pfam" id="PF00078">
    <property type="entry name" value="RVT_1"/>
    <property type="match status" value="1"/>
</dbReference>
<keyword evidence="3" id="KW-1185">Reference proteome</keyword>
<evidence type="ECO:0000313" key="3">
    <source>
        <dbReference type="Proteomes" id="UP000079169"/>
    </source>
</evidence>
<feature type="compositionally biased region" description="Low complexity" evidence="1">
    <location>
        <begin position="296"/>
        <end position="344"/>
    </location>
</feature>
<feature type="compositionally biased region" description="Basic and acidic residues" evidence="1">
    <location>
        <begin position="144"/>
        <end position="154"/>
    </location>
</feature>
<dbReference type="InterPro" id="IPR043128">
    <property type="entry name" value="Rev_trsase/Diguanyl_cyclase"/>
</dbReference>
<feature type="region of interest" description="Disordered" evidence="1">
    <location>
        <begin position="378"/>
        <end position="430"/>
    </location>
</feature>
<evidence type="ECO:0000256" key="1">
    <source>
        <dbReference type="SAM" id="MobiDB-lite"/>
    </source>
</evidence>
<organism evidence="3 4">
    <name type="scientific">Diaphorina citri</name>
    <name type="common">Asian citrus psyllid</name>
    <dbReference type="NCBI Taxonomy" id="121845"/>
    <lineage>
        <taxon>Eukaryota</taxon>
        <taxon>Metazoa</taxon>
        <taxon>Ecdysozoa</taxon>
        <taxon>Arthropoda</taxon>
        <taxon>Hexapoda</taxon>
        <taxon>Insecta</taxon>
        <taxon>Pterygota</taxon>
        <taxon>Neoptera</taxon>
        <taxon>Paraneoptera</taxon>
        <taxon>Hemiptera</taxon>
        <taxon>Sternorrhyncha</taxon>
        <taxon>Psylloidea</taxon>
        <taxon>Psyllidae</taxon>
        <taxon>Diaphorininae</taxon>
        <taxon>Diaphorina</taxon>
    </lineage>
</organism>
<feature type="compositionally biased region" description="Basic and acidic residues" evidence="1">
    <location>
        <begin position="161"/>
        <end position="211"/>
    </location>
</feature>
<dbReference type="Gene3D" id="3.30.70.270">
    <property type="match status" value="1"/>
</dbReference>
<gene>
    <name evidence="4" type="primary">LOC113471826</name>
</gene>
<dbReference type="SUPFAM" id="SSF56672">
    <property type="entry name" value="DNA/RNA polymerases"/>
    <property type="match status" value="1"/>
</dbReference>
<accession>A0A3Q0JJS5</accession>
<sequence length="1137" mass="125505">MVLGLAHFRDANQTHRHPRVQEEKAGGEQSRRHSASGSAENAKSKQTPASPVQNRQKPQPTQSAQGSESTPTVSSKQAVKTTFPPVSTEPSGKPSDPPNSGKTKEPPNSGGKAKEPPNSGGKTKEPPNKEKEPLKSGGKTSEPPNKEPSSKENDPSVSGGKAKDPSKKENEASNGGKPKELASKENESSNGGKTKEPSKDSESVGKAKEVANEESETSNSGAKTNETPNETPSVKANETSSSSGKASEGPKASKKQKQKAVSVVTPTPTPSNTVQQTTDDQSSVVNVATDSTLSHVTSTPSTSAATTTQTTSPPVVSAASQNTSSATQSSTAATQNASPATQSSNVATQNTPVTNLNNAVATLKTAVATLNGVVATQNPASPNKSVAQNSPTVPMNPGPTSVSAVSSQPGVAGPNQTATSTVNTTKVSRKGLTSSEVQQVVSQQKQLVLNSSSGVVVPEAPDRKKKNVGKKKKTLKFNINALKSGDNSYTETLQKKIKNGTWINLRDSVVEAASETIPLKKIIKHPWWTEECNMAIENRRKAWLQWNNKKNAANLENFLNVRKATCKLLKQTKRNFNKSQILQIEENFQKHKTRDFYQTFKHQLAKYIAPTLHIKSLDGKLNLNNRTCTEAFAEYFSNLLNTDKPNELLEFYPSVAPQDSPPPTFQEIKQIIKDLKNNKASGEDGIVAELWKFADNYSILCLQKVIEEIWTTEKLPEDWSTAIIHPIHKKGDKSDPNNYRGISLLSVSYKIFSRALLNRAEPVMDRQLGEYQAGFRKARSCAEQIHNIKSLISYTTVRSNPLVVTFVDFQKAYDCIDRVTIINTLSEFGLDRKTCNLINATLVNTTSKVKFRGELSEAFSIKTGVRQGDLSSPMLFNSVLEKIIREWLRSLPDGYGIRMGYKKENLNLTCLAFADDIALFAKDFEEAEDQLTKLLDIAARTGLKIAFNKTEFITNIKDSPNYIKIGNQKIRQVSKFKYLGEWITPNNSESEAIESRCNKLEGAFHTCKQLYKSRSLSRNLKLCHYNTVIRPSALYAAETLLLTKKCSIRKLELKDRKILRKILGPIKENDTYRRRHNNELYDNIEDLVTVIRKRRMLFYGHLERMEPKRLTQRIHASISKKSSYAKWATQVKKDFRE</sequence>
<dbReference type="PANTHER" id="PTHR47027:SF20">
    <property type="entry name" value="REVERSE TRANSCRIPTASE-LIKE PROTEIN WITH RNA-DIRECTED DNA POLYMERASE DOMAIN"/>
    <property type="match status" value="1"/>
</dbReference>
<dbReference type="PROSITE" id="PS50878">
    <property type="entry name" value="RT_POL"/>
    <property type="match status" value="1"/>
</dbReference>
<dbReference type="PaxDb" id="121845-A0A3Q0JJS5"/>
<dbReference type="InterPro" id="IPR000477">
    <property type="entry name" value="RT_dom"/>
</dbReference>
<dbReference type="GeneID" id="113471826"/>
<dbReference type="GO" id="GO:0071897">
    <property type="term" value="P:DNA biosynthetic process"/>
    <property type="evidence" value="ECO:0007669"/>
    <property type="project" value="UniProtKB-ARBA"/>
</dbReference>